<dbReference type="GO" id="GO:0006629">
    <property type="term" value="P:lipid metabolic process"/>
    <property type="evidence" value="ECO:0007669"/>
    <property type="project" value="InterPro"/>
</dbReference>
<reference evidence="1" key="1">
    <citation type="journal article" date="2019" name="Sci. Rep.">
        <title>Draft genome of Tanacetum cinerariifolium, the natural source of mosquito coil.</title>
        <authorList>
            <person name="Yamashiro T."/>
            <person name="Shiraishi A."/>
            <person name="Satake H."/>
            <person name="Nakayama K."/>
        </authorList>
    </citation>
    <scope>NUCLEOTIDE SEQUENCE</scope>
</reference>
<organism evidence="1">
    <name type="scientific">Tanacetum cinerariifolium</name>
    <name type="common">Dalmatian daisy</name>
    <name type="synonym">Chrysanthemum cinerariifolium</name>
    <dbReference type="NCBI Taxonomy" id="118510"/>
    <lineage>
        <taxon>Eukaryota</taxon>
        <taxon>Viridiplantae</taxon>
        <taxon>Streptophyta</taxon>
        <taxon>Embryophyta</taxon>
        <taxon>Tracheophyta</taxon>
        <taxon>Spermatophyta</taxon>
        <taxon>Magnoliopsida</taxon>
        <taxon>eudicotyledons</taxon>
        <taxon>Gunneridae</taxon>
        <taxon>Pentapetalae</taxon>
        <taxon>asterids</taxon>
        <taxon>campanulids</taxon>
        <taxon>Asterales</taxon>
        <taxon>Asteraceae</taxon>
        <taxon>Asteroideae</taxon>
        <taxon>Anthemideae</taxon>
        <taxon>Anthemidinae</taxon>
        <taxon>Tanacetum</taxon>
    </lineage>
</organism>
<sequence>ARQAYPDVALCLLVEDNLPSAAMLFTSLGFEPEVLGPDFQLLSAAVVQSIRTGYPRLRLAPWTVNTIAELTTVLEWKTESITTDYPDRLLALLSNV</sequence>
<gene>
    <name evidence="1" type="ORF">Tci_880330</name>
</gene>
<dbReference type="Gene3D" id="3.20.20.190">
    <property type="entry name" value="Phosphatidylinositol (PI) phosphodiesterase"/>
    <property type="match status" value="1"/>
</dbReference>
<comment type="caution">
    <text evidence="1">The sequence shown here is derived from an EMBL/GenBank/DDBJ whole genome shotgun (WGS) entry which is preliminary data.</text>
</comment>
<dbReference type="SUPFAM" id="SSF51695">
    <property type="entry name" value="PLC-like phosphodiesterases"/>
    <property type="match status" value="1"/>
</dbReference>
<protein>
    <submittedName>
        <fullName evidence="1">Uncharacterized protein</fullName>
    </submittedName>
</protein>
<dbReference type="EMBL" id="BKCJ011237891">
    <property type="protein sequence ID" value="GFD08361.1"/>
    <property type="molecule type" value="Genomic_DNA"/>
</dbReference>
<dbReference type="GO" id="GO:0008081">
    <property type="term" value="F:phosphoric diester hydrolase activity"/>
    <property type="evidence" value="ECO:0007669"/>
    <property type="project" value="InterPro"/>
</dbReference>
<name>A0A699TGE5_TANCI</name>
<feature type="non-terminal residue" evidence="1">
    <location>
        <position position="1"/>
    </location>
</feature>
<dbReference type="InterPro" id="IPR017946">
    <property type="entry name" value="PLC-like_Pdiesterase_TIM-brl"/>
</dbReference>
<evidence type="ECO:0000313" key="1">
    <source>
        <dbReference type="EMBL" id="GFD08361.1"/>
    </source>
</evidence>
<proteinExistence type="predicted"/>
<accession>A0A699TGE5</accession>
<dbReference type="AlphaFoldDB" id="A0A699TGE5"/>